<dbReference type="EMBL" id="JAYMYR010000004">
    <property type="protein sequence ID" value="KAK7367909.1"/>
    <property type="molecule type" value="Genomic_DNA"/>
</dbReference>
<organism evidence="1 2">
    <name type="scientific">Phaseolus coccineus</name>
    <name type="common">Scarlet runner bean</name>
    <name type="synonym">Phaseolus multiflorus</name>
    <dbReference type="NCBI Taxonomy" id="3886"/>
    <lineage>
        <taxon>Eukaryota</taxon>
        <taxon>Viridiplantae</taxon>
        <taxon>Streptophyta</taxon>
        <taxon>Embryophyta</taxon>
        <taxon>Tracheophyta</taxon>
        <taxon>Spermatophyta</taxon>
        <taxon>Magnoliopsida</taxon>
        <taxon>eudicotyledons</taxon>
        <taxon>Gunneridae</taxon>
        <taxon>Pentapetalae</taxon>
        <taxon>rosids</taxon>
        <taxon>fabids</taxon>
        <taxon>Fabales</taxon>
        <taxon>Fabaceae</taxon>
        <taxon>Papilionoideae</taxon>
        <taxon>50 kb inversion clade</taxon>
        <taxon>NPAAA clade</taxon>
        <taxon>indigoferoid/millettioid clade</taxon>
        <taxon>Phaseoleae</taxon>
        <taxon>Phaseolus</taxon>
    </lineage>
</organism>
<comment type="caution">
    <text evidence="1">The sequence shown here is derived from an EMBL/GenBank/DDBJ whole genome shotgun (WGS) entry which is preliminary data.</text>
</comment>
<reference evidence="1 2" key="1">
    <citation type="submission" date="2024-01" db="EMBL/GenBank/DDBJ databases">
        <title>The genomes of 5 underutilized Papilionoideae crops provide insights into root nodulation and disease resistanc.</title>
        <authorList>
            <person name="Jiang F."/>
        </authorList>
    </citation>
    <scope>NUCLEOTIDE SEQUENCE [LARGE SCALE GENOMIC DNA]</scope>
    <source>
        <strain evidence="1">JINMINGXINNONG_FW02</strain>
        <tissue evidence="1">Leaves</tissue>
    </source>
</reference>
<name>A0AAN9RE81_PHACN</name>
<accession>A0AAN9RE81</accession>
<dbReference type="Proteomes" id="UP001374584">
    <property type="component" value="Unassembled WGS sequence"/>
</dbReference>
<evidence type="ECO:0000313" key="2">
    <source>
        <dbReference type="Proteomes" id="UP001374584"/>
    </source>
</evidence>
<dbReference type="AlphaFoldDB" id="A0AAN9RE81"/>
<keyword evidence="2" id="KW-1185">Reference proteome</keyword>
<sequence>MGGREGRGDGDEMNLESLLQKTQMTVCPKDKGSSSHSWVGMGMGWSRPNGIKCQKKEVASLAIVALMLEWSAVGEAWNS</sequence>
<evidence type="ECO:0000313" key="1">
    <source>
        <dbReference type="EMBL" id="KAK7367909.1"/>
    </source>
</evidence>
<protein>
    <submittedName>
        <fullName evidence="1">Uncharacterized protein</fullName>
    </submittedName>
</protein>
<gene>
    <name evidence="1" type="ORF">VNO80_09929</name>
</gene>
<proteinExistence type="predicted"/>